<reference evidence="4" key="1">
    <citation type="journal article" date="2019" name="Int. J. Syst. Evol. Microbiol.">
        <title>The Global Catalogue of Microorganisms (GCM) 10K type strain sequencing project: providing services to taxonomists for standard genome sequencing and annotation.</title>
        <authorList>
            <consortium name="The Broad Institute Genomics Platform"/>
            <consortium name="The Broad Institute Genome Sequencing Center for Infectious Disease"/>
            <person name="Wu L."/>
            <person name="Ma J."/>
        </authorList>
    </citation>
    <scope>NUCLEOTIDE SEQUENCE [LARGE SCALE GENOMIC DNA]</scope>
    <source>
        <strain evidence="4">CCUG 55995</strain>
    </source>
</reference>
<dbReference type="Proteomes" id="UP001595952">
    <property type="component" value="Unassembled WGS sequence"/>
</dbReference>
<name>A0ABV9I6I9_9DEIO</name>
<gene>
    <name evidence="3" type="ORF">ACFO0D_06315</name>
</gene>
<feature type="transmembrane region" description="Helical" evidence="2">
    <location>
        <begin position="39"/>
        <end position="56"/>
    </location>
</feature>
<organism evidence="3 4">
    <name type="scientific">Deinococcus hohokamensis</name>
    <dbReference type="NCBI Taxonomy" id="309883"/>
    <lineage>
        <taxon>Bacteria</taxon>
        <taxon>Thermotogati</taxon>
        <taxon>Deinococcota</taxon>
        <taxon>Deinococci</taxon>
        <taxon>Deinococcales</taxon>
        <taxon>Deinococcaceae</taxon>
        <taxon>Deinococcus</taxon>
    </lineage>
</organism>
<accession>A0ABV9I6I9</accession>
<feature type="compositionally biased region" description="Basic and acidic residues" evidence="1">
    <location>
        <begin position="125"/>
        <end position="145"/>
    </location>
</feature>
<comment type="caution">
    <text evidence="3">The sequence shown here is derived from an EMBL/GenBank/DDBJ whole genome shotgun (WGS) entry which is preliminary data.</text>
</comment>
<keyword evidence="2" id="KW-0812">Transmembrane</keyword>
<dbReference type="EMBL" id="JBHSEI010000002">
    <property type="protein sequence ID" value="MFC4637949.1"/>
    <property type="molecule type" value="Genomic_DNA"/>
</dbReference>
<evidence type="ECO:0000313" key="4">
    <source>
        <dbReference type="Proteomes" id="UP001595952"/>
    </source>
</evidence>
<evidence type="ECO:0000313" key="3">
    <source>
        <dbReference type="EMBL" id="MFC4637949.1"/>
    </source>
</evidence>
<keyword evidence="2" id="KW-0472">Membrane</keyword>
<evidence type="ECO:0000256" key="1">
    <source>
        <dbReference type="SAM" id="MobiDB-lite"/>
    </source>
</evidence>
<evidence type="ECO:0000256" key="2">
    <source>
        <dbReference type="SAM" id="Phobius"/>
    </source>
</evidence>
<feature type="region of interest" description="Disordered" evidence="1">
    <location>
        <begin position="116"/>
        <end position="145"/>
    </location>
</feature>
<sequence length="145" mass="16060">MDVIINNATPAQVVPQTYTPTQLVPQGYQGYGPGAHHDGGPGFLPLLLVIGAVVFFRQRHLMNRRWGLAGHGPMGGEVRDTFRRGRERFFADGALEIARERYAKGEIKTDEYEALRRTLAGEPTESPRTEDRPSGTTARDGDLKL</sequence>
<dbReference type="RefSeq" id="WP_380060971.1">
    <property type="nucleotide sequence ID" value="NZ_JBHSEI010000002.1"/>
</dbReference>
<protein>
    <submittedName>
        <fullName evidence="3">SHOCT domain-containing protein</fullName>
    </submittedName>
</protein>
<proteinExistence type="predicted"/>
<keyword evidence="2" id="KW-1133">Transmembrane helix</keyword>
<keyword evidence="4" id="KW-1185">Reference proteome</keyword>